<name>A0A0V0U126_9BILA</name>
<comment type="caution">
    <text evidence="1">The sequence shown here is derived from an EMBL/GenBank/DDBJ whole genome shotgun (WGS) entry which is preliminary data.</text>
</comment>
<evidence type="ECO:0000313" key="1">
    <source>
        <dbReference type="EMBL" id="KRX44894.1"/>
    </source>
</evidence>
<proteinExistence type="predicted"/>
<dbReference type="PROSITE" id="PS51257">
    <property type="entry name" value="PROKAR_LIPOPROTEIN"/>
    <property type="match status" value="1"/>
</dbReference>
<dbReference type="AlphaFoldDB" id="A0A0V0U126"/>
<keyword evidence="2" id="KW-1185">Reference proteome</keyword>
<reference evidence="1 2" key="1">
    <citation type="submission" date="2015-01" db="EMBL/GenBank/DDBJ databases">
        <title>Evolution of Trichinella species and genotypes.</title>
        <authorList>
            <person name="Korhonen P.K."/>
            <person name="Edoardo P."/>
            <person name="Giuseppe L.R."/>
            <person name="Gasser R.B."/>
        </authorList>
    </citation>
    <scope>NUCLEOTIDE SEQUENCE [LARGE SCALE GENOMIC DNA]</scope>
    <source>
        <strain evidence="1">ISS417</strain>
    </source>
</reference>
<evidence type="ECO:0000313" key="2">
    <source>
        <dbReference type="Proteomes" id="UP000055048"/>
    </source>
</evidence>
<sequence length="127" mass="14573">MDNGRLPCIDFHLHNFQHSVVTGCCEDMIARACKSRLDNRINRPRNVAGALWPGSWQNSADKHGGRLNASQLPRTGQILDQRCWQQPGSLSSLCLVHLWRSVRRSNCPIRTDAYLILVKSWLRRRPD</sequence>
<dbReference type="Proteomes" id="UP000055048">
    <property type="component" value="Unassembled WGS sequence"/>
</dbReference>
<accession>A0A0V0U126</accession>
<dbReference type="EMBL" id="JYDJ01000087">
    <property type="protein sequence ID" value="KRX44894.1"/>
    <property type="molecule type" value="Genomic_DNA"/>
</dbReference>
<organism evidence="1 2">
    <name type="scientific">Trichinella murrelli</name>
    <dbReference type="NCBI Taxonomy" id="144512"/>
    <lineage>
        <taxon>Eukaryota</taxon>
        <taxon>Metazoa</taxon>
        <taxon>Ecdysozoa</taxon>
        <taxon>Nematoda</taxon>
        <taxon>Enoplea</taxon>
        <taxon>Dorylaimia</taxon>
        <taxon>Trichinellida</taxon>
        <taxon>Trichinellidae</taxon>
        <taxon>Trichinella</taxon>
    </lineage>
</organism>
<gene>
    <name evidence="1" type="ORF">T05_2787</name>
</gene>
<dbReference type="OrthoDB" id="10388682at2759"/>
<protein>
    <submittedName>
        <fullName evidence="1">Uncharacterized protein</fullName>
    </submittedName>
</protein>